<evidence type="ECO:0000259" key="2">
    <source>
        <dbReference type="PROSITE" id="PS50943"/>
    </source>
</evidence>
<sequence>MSRNPHIGSSFDSFLDEEGILEDTAALAAKRVIAWQVAEAMKSAKLTKSALARRMNTSRSQLDRVLDATDTSLTLDTLSRAATALGCRIQIDLVAAQSGRSVGKPPTAKAKTSAGIGT</sequence>
<dbReference type="GO" id="GO:0003677">
    <property type="term" value="F:DNA binding"/>
    <property type="evidence" value="ECO:0007669"/>
    <property type="project" value="InterPro"/>
</dbReference>
<name>A0A2P5Z3E0_9XANT</name>
<dbReference type="STRING" id="56458.SB85_07435"/>
<dbReference type="SMART" id="SM00530">
    <property type="entry name" value="HTH_XRE"/>
    <property type="match status" value="1"/>
</dbReference>
<dbReference type="InterPro" id="IPR001387">
    <property type="entry name" value="Cro/C1-type_HTH"/>
</dbReference>
<dbReference type="AlphaFoldDB" id="A0A2P5Z3E0"/>
<dbReference type="EMBL" id="MDEK01000009">
    <property type="protein sequence ID" value="PPU82247.1"/>
    <property type="molecule type" value="Genomic_DNA"/>
</dbReference>
<dbReference type="Gene3D" id="1.10.260.40">
    <property type="entry name" value="lambda repressor-like DNA-binding domains"/>
    <property type="match status" value="1"/>
</dbReference>
<dbReference type="InterPro" id="IPR039554">
    <property type="entry name" value="HigA2-like_HTH"/>
</dbReference>
<evidence type="ECO:0000313" key="4">
    <source>
        <dbReference type="Proteomes" id="UP000247346"/>
    </source>
</evidence>
<dbReference type="Pfam" id="PF13744">
    <property type="entry name" value="HTH_37"/>
    <property type="match status" value="1"/>
</dbReference>
<dbReference type="CDD" id="cd00093">
    <property type="entry name" value="HTH_XRE"/>
    <property type="match status" value="1"/>
</dbReference>
<dbReference type="SUPFAM" id="SSF47413">
    <property type="entry name" value="lambda repressor-like DNA-binding domains"/>
    <property type="match status" value="1"/>
</dbReference>
<dbReference type="Proteomes" id="UP000247346">
    <property type="component" value="Unassembled WGS sequence"/>
</dbReference>
<evidence type="ECO:0000313" key="3">
    <source>
        <dbReference type="EMBL" id="PPU82247.1"/>
    </source>
</evidence>
<accession>A0A2P5Z3E0</accession>
<gene>
    <name evidence="3" type="ORF">XsacCFBP4641_11040</name>
</gene>
<dbReference type="OrthoDB" id="9809434at2"/>
<evidence type="ECO:0000256" key="1">
    <source>
        <dbReference type="SAM" id="MobiDB-lite"/>
    </source>
</evidence>
<protein>
    <submittedName>
        <fullName evidence="3">Transcriptional regulator</fullName>
    </submittedName>
</protein>
<reference evidence="3 4" key="1">
    <citation type="submission" date="2016-08" db="EMBL/GenBank/DDBJ databases">
        <authorList>
            <person name="Seilhamer J.J."/>
        </authorList>
    </citation>
    <scope>NUCLEOTIDE SEQUENCE [LARGE SCALE GENOMIC DNA]</scope>
    <source>
        <strain evidence="3 4">CFBP4641</strain>
    </source>
</reference>
<feature type="domain" description="HTH cro/C1-type" evidence="2">
    <location>
        <begin position="37"/>
        <end position="93"/>
    </location>
</feature>
<dbReference type="PROSITE" id="PS50943">
    <property type="entry name" value="HTH_CROC1"/>
    <property type="match status" value="1"/>
</dbReference>
<feature type="region of interest" description="Disordered" evidence="1">
    <location>
        <begin position="98"/>
        <end position="118"/>
    </location>
</feature>
<comment type="caution">
    <text evidence="3">The sequence shown here is derived from an EMBL/GenBank/DDBJ whole genome shotgun (WGS) entry which is preliminary data.</text>
</comment>
<dbReference type="RefSeq" id="WP_010342459.1">
    <property type="nucleotide sequence ID" value="NZ_CP132343.1"/>
</dbReference>
<dbReference type="InterPro" id="IPR010982">
    <property type="entry name" value="Lambda_DNA-bd_dom_sf"/>
</dbReference>
<organism evidence="3 4">
    <name type="scientific">Xanthomonas sacchari</name>
    <dbReference type="NCBI Taxonomy" id="56458"/>
    <lineage>
        <taxon>Bacteria</taxon>
        <taxon>Pseudomonadati</taxon>
        <taxon>Pseudomonadota</taxon>
        <taxon>Gammaproteobacteria</taxon>
        <taxon>Lysobacterales</taxon>
        <taxon>Lysobacteraceae</taxon>
        <taxon>Xanthomonas</taxon>
    </lineage>
</organism>
<proteinExistence type="predicted"/>
<dbReference type="GeneID" id="93880298"/>